<dbReference type="Proteomes" id="UP000815677">
    <property type="component" value="Unassembled WGS sequence"/>
</dbReference>
<evidence type="ECO:0000313" key="3">
    <source>
        <dbReference type="Proteomes" id="UP000815677"/>
    </source>
</evidence>
<keyword evidence="3" id="KW-1185">Reference proteome</keyword>
<name>A0ABQ0LI20_MYCCL</name>
<proteinExistence type="predicted"/>
<accession>A0ABQ0LI20</accession>
<reference evidence="2" key="1">
    <citation type="submission" date="2014-09" db="EMBL/GenBank/DDBJ databases">
        <title>Genome sequence of the luminous mushroom Mycena chlorophos for searching fungal bioluminescence genes.</title>
        <authorList>
            <person name="Tanaka Y."/>
            <person name="Kasuga D."/>
            <person name="Oba Y."/>
            <person name="Hase S."/>
            <person name="Sato K."/>
            <person name="Oba Y."/>
            <person name="Sakakibara Y."/>
        </authorList>
    </citation>
    <scope>NUCLEOTIDE SEQUENCE</scope>
</reference>
<feature type="region of interest" description="Disordered" evidence="1">
    <location>
        <begin position="44"/>
        <end position="85"/>
    </location>
</feature>
<dbReference type="EMBL" id="DF846617">
    <property type="protein sequence ID" value="GAT50738.1"/>
    <property type="molecule type" value="Genomic_DNA"/>
</dbReference>
<protein>
    <submittedName>
        <fullName evidence="2">Uncharacterized protein</fullName>
    </submittedName>
</protein>
<sequence>MSIISIASSLSSLGVSSSDLSRLTFREPWLDSLPLLAAPFPKEATARGPLGPTHANLPRRKRSSVTSVDIPGPAPSMSDRVGFFS</sequence>
<evidence type="ECO:0000256" key="1">
    <source>
        <dbReference type="SAM" id="MobiDB-lite"/>
    </source>
</evidence>
<organism evidence="2 3">
    <name type="scientific">Mycena chlorophos</name>
    <name type="common">Agaric fungus</name>
    <name type="synonym">Agaricus chlorophos</name>
    <dbReference type="NCBI Taxonomy" id="658473"/>
    <lineage>
        <taxon>Eukaryota</taxon>
        <taxon>Fungi</taxon>
        <taxon>Dikarya</taxon>
        <taxon>Basidiomycota</taxon>
        <taxon>Agaricomycotina</taxon>
        <taxon>Agaricomycetes</taxon>
        <taxon>Agaricomycetidae</taxon>
        <taxon>Agaricales</taxon>
        <taxon>Marasmiineae</taxon>
        <taxon>Mycenaceae</taxon>
        <taxon>Mycena</taxon>
    </lineage>
</organism>
<gene>
    <name evidence="2" type="ORF">MCHLO_07945</name>
</gene>
<evidence type="ECO:0000313" key="2">
    <source>
        <dbReference type="EMBL" id="GAT50738.1"/>
    </source>
</evidence>